<dbReference type="EMBL" id="VYKL01000009">
    <property type="protein sequence ID" value="KAA9029143.1"/>
    <property type="molecule type" value="Genomic_DNA"/>
</dbReference>
<keyword evidence="3" id="KW-1185">Reference proteome</keyword>
<accession>A0A5J5I2X5</accession>
<evidence type="ECO:0000256" key="1">
    <source>
        <dbReference type="SAM" id="SignalP"/>
    </source>
</evidence>
<evidence type="ECO:0000313" key="2">
    <source>
        <dbReference type="EMBL" id="KAA9029143.1"/>
    </source>
</evidence>
<feature type="signal peptide" evidence="1">
    <location>
        <begin position="1"/>
        <end position="22"/>
    </location>
</feature>
<name>A0A5J5I2X5_9BACI</name>
<gene>
    <name evidence="2" type="ORF">F4V44_03270</name>
</gene>
<dbReference type="OrthoDB" id="2437594at2"/>
<protein>
    <recommendedName>
        <fullName evidence="4">DUF4367 domain-containing protein</fullName>
    </recommendedName>
</protein>
<proteinExistence type="predicted"/>
<evidence type="ECO:0008006" key="4">
    <source>
        <dbReference type="Google" id="ProtNLM"/>
    </source>
</evidence>
<dbReference type="AlphaFoldDB" id="A0A5J5I2X5"/>
<feature type="chain" id="PRO_5039451400" description="DUF4367 domain-containing protein" evidence="1">
    <location>
        <begin position="23"/>
        <end position="184"/>
    </location>
</feature>
<dbReference type="Proteomes" id="UP000326671">
    <property type="component" value="Unassembled WGS sequence"/>
</dbReference>
<evidence type="ECO:0000313" key="3">
    <source>
        <dbReference type="Proteomes" id="UP000326671"/>
    </source>
</evidence>
<keyword evidence="1" id="KW-0732">Signal</keyword>
<sequence>MIRMNKRLSLLLLVFIIFICWADTDTVCANENDKPPSYEEFFPEIGYKTAEEAIEEFEQHVKQDLKLPLRLPPIAFTHSFGRFNDLDGDINDSLDIEFINEQSPENHYKIDIRHLKNKVTIRDKGNQQMYTLKNGQKAIFIIERNSNILVFEKDYWQYMLGIDKRIANKVTPEILVEIANSIDY</sequence>
<organism evidence="2 3">
    <name type="scientific">Niallia endozanthoxylica</name>
    <dbReference type="NCBI Taxonomy" id="2036016"/>
    <lineage>
        <taxon>Bacteria</taxon>
        <taxon>Bacillati</taxon>
        <taxon>Bacillota</taxon>
        <taxon>Bacilli</taxon>
        <taxon>Bacillales</taxon>
        <taxon>Bacillaceae</taxon>
        <taxon>Niallia</taxon>
    </lineage>
</organism>
<reference evidence="2 3" key="1">
    <citation type="submission" date="2019-09" db="EMBL/GenBank/DDBJ databases">
        <title>Whole genome sequences of isolates from the Mars Exploration Rovers.</title>
        <authorList>
            <person name="Seuylemezian A."/>
            <person name="Vaishampayan P."/>
        </authorList>
    </citation>
    <scope>NUCLEOTIDE SEQUENCE [LARGE SCALE GENOMIC DNA]</scope>
    <source>
        <strain evidence="2 3">MER_TA_151</strain>
    </source>
</reference>
<comment type="caution">
    <text evidence="2">The sequence shown here is derived from an EMBL/GenBank/DDBJ whole genome shotgun (WGS) entry which is preliminary data.</text>
</comment>